<keyword evidence="4" id="KW-1185">Reference proteome</keyword>
<gene>
    <name evidence="3" type="ORF">MTR67_013434</name>
</gene>
<evidence type="ECO:0000256" key="2">
    <source>
        <dbReference type="ARBA" id="ARBA00023242"/>
    </source>
</evidence>
<dbReference type="InterPro" id="IPR051516">
    <property type="entry name" value="SETDB_methyltransferase"/>
</dbReference>
<dbReference type="Proteomes" id="UP001234989">
    <property type="component" value="Chromosome 3"/>
</dbReference>
<evidence type="ECO:0008006" key="5">
    <source>
        <dbReference type="Google" id="ProtNLM"/>
    </source>
</evidence>
<evidence type="ECO:0000313" key="4">
    <source>
        <dbReference type="Proteomes" id="UP001234989"/>
    </source>
</evidence>
<sequence>MQSEFVVDYDVSQGKEKIPIRVVNAIDDERLPSFTYITNISIQIGITSLGLKVAIAQVDARIPSNALVLLGKEIWECYSPNLYAQNVMYYHGDKRVPHIMFFASESIAPLKELTYHYNYHVDHVSDKNGDMTRKNCRCGSRKCEERMY</sequence>
<name>A0AAF0TIF1_SOLVR</name>
<dbReference type="PANTHER" id="PTHR46024:SF1">
    <property type="entry name" value="HISTONE-LYSINE N-METHYLTRANSFERASE EGGLESS"/>
    <property type="match status" value="1"/>
</dbReference>
<dbReference type="EMBL" id="CP133614">
    <property type="protein sequence ID" value="WMV20049.1"/>
    <property type="molecule type" value="Genomic_DNA"/>
</dbReference>
<dbReference type="GO" id="GO:0005634">
    <property type="term" value="C:nucleus"/>
    <property type="evidence" value="ECO:0007669"/>
    <property type="project" value="UniProtKB-SubCell"/>
</dbReference>
<keyword evidence="2" id="KW-0539">Nucleus</keyword>
<evidence type="ECO:0000313" key="3">
    <source>
        <dbReference type="EMBL" id="WMV20049.1"/>
    </source>
</evidence>
<protein>
    <recommendedName>
        <fullName evidence="5">Post-SET domain-containing protein</fullName>
    </recommendedName>
</protein>
<dbReference type="SUPFAM" id="SSF82199">
    <property type="entry name" value="SET domain"/>
    <property type="match status" value="1"/>
</dbReference>
<accession>A0AAF0TIF1</accession>
<proteinExistence type="predicted"/>
<dbReference type="InterPro" id="IPR046341">
    <property type="entry name" value="SET_dom_sf"/>
</dbReference>
<organism evidence="3 4">
    <name type="scientific">Solanum verrucosum</name>
    <dbReference type="NCBI Taxonomy" id="315347"/>
    <lineage>
        <taxon>Eukaryota</taxon>
        <taxon>Viridiplantae</taxon>
        <taxon>Streptophyta</taxon>
        <taxon>Embryophyta</taxon>
        <taxon>Tracheophyta</taxon>
        <taxon>Spermatophyta</taxon>
        <taxon>Magnoliopsida</taxon>
        <taxon>eudicotyledons</taxon>
        <taxon>Gunneridae</taxon>
        <taxon>Pentapetalae</taxon>
        <taxon>asterids</taxon>
        <taxon>lamiids</taxon>
        <taxon>Solanales</taxon>
        <taxon>Solanaceae</taxon>
        <taxon>Solanoideae</taxon>
        <taxon>Solaneae</taxon>
        <taxon>Solanum</taxon>
    </lineage>
</organism>
<dbReference type="PANTHER" id="PTHR46024">
    <property type="entry name" value="HISTONE-LYSINE N-METHYLTRANSFERASE EGGLESS"/>
    <property type="match status" value="1"/>
</dbReference>
<reference evidence="3" key="1">
    <citation type="submission" date="2023-08" db="EMBL/GenBank/DDBJ databases">
        <title>A de novo genome assembly of Solanum verrucosum Schlechtendal, a Mexican diploid species geographically isolated from the other diploid A-genome species in potato relatives.</title>
        <authorList>
            <person name="Hosaka K."/>
        </authorList>
    </citation>
    <scope>NUCLEOTIDE SEQUENCE</scope>
    <source>
        <tissue evidence="3">Young leaves</tissue>
    </source>
</reference>
<comment type="subcellular location">
    <subcellularLocation>
        <location evidence="1">Nucleus</location>
    </subcellularLocation>
</comment>
<evidence type="ECO:0000256" key="1">
    <source>
        <dbReference type="ARBA" id="ARBA00004123"/>
    </source>
</evidence>
<dbReference type="AlphaFoldDB" id="A0AAF0TIF1"/>
<dbReference type="Gene3D" id="2.170.270.10">
    <property type="entry name" value="SET domain"/>
    <property type="match status" value="2"/>
</dbReference>